<evidence type="ECO:0000313" key="3">
    <source>
        <dbReference type="Proteomes" id="UP000092952"/>
    </source>
</evidence>
<evidence type="ECO:0000256" key="1">
    <source>
        <dbReference type="SAM" id="MobiDB-lite"/>
    </source>
</evidence>
<evidence type="ECO:0008006" key="4">
    <source>
        <dbReference type="Google" id="ProtNLM"/>
    </source>
</evidence>
<protein>
    <recommendedName>
        <fullName evidence="4">Transposase DDE domain-containing protein</fullName>
    </recommendedName>
</protein>
<evidence type="ECO:0000313" key="2">
    <source>
        <dbReference type="EMBL" id="ANX03916.1"/>
    </source>
</evidence>
<feature type="compositionally biased region" description="Basic residues" evidence="1">
    <location>
        <begin position="1"/>
        <end position="17"/>
    </location>
</feature>
<keyword evidence="3" id="KW-1185">Reference proteome</keyword>
<feature type="region of interest" description="Disordered" evidence="1">
    <location>
        <begin position="1"/>
        <end position="81"/>
    </location>
</feature>
<dbReference type="Proteomes" id="UP000092952">
    <property type="component" value="Chromosome"/>
</dbReference>
<dbReference type="EMBL" id="CP014671">
    <property type="protein sequence ID" value="ANX03916.1"/>
    <property type="molecule type" value="Genomic_DNA"/>
</dbReference>
<gene>
    <name evidence="2" type="ORF">PG2T_06710</name>
</gene>
<name>A0A1B1YT32_9GAMM</name>
<proteinExistence type="predicted"/>
<reference evidence="3" key="1">
    <citation type="submission" date="2016-03" db="EMBL/GenBank/DDBJ databases">
        <title>Complete genome sequence of Solimmundus cernigliae, representing a novel lineage of polycyclic aromatic hydrocarbon degraders within the Gammaproteobacteria.</title>
        <authorList>
            <person name="Singleton D.R."/>
            <person name="Dickey A.N."/>
            <person name="Scholl E.H."/>
            <person name="Wright F.A."/>
            <person name="Aitken M.D."/>
        </authorList>
    </citation>
    <scope>NUCLEOTIDE SEQUENCE [LARGE SCALE GENOMIC DNA]</scope>
    <source>
        <strain evidence="3">TR3.2</strain>
    </source>
</reference>
<dbReference type="KEGG" id="gbi:PG2T_06710"/>
<accession>A0A1B1YT32</accession>
<sequence>MGNHRRVNPPLRRHRPGLRGGAGCHHAAEVPPPAGGSRFDRRLIAAPPSTKNRDRAGDPAMHQTKKSNQWHFGMKARIGEE</sequence>
<dbReference type="InParanoid" id="A0A1B1YT32"/>
<dbReference type="AlphaFoldDB" id="A0A1B1YT32"/>
<organism evidence="2 3">
    <name type="scientific">Immundisolibacter cernigliae</name>
    <dbReference type="NCBI Taxonomy" id="1810504"/>
    <lineage>
        <taxon>Bacteria</taxon>
        <taxon>Pseudomonadati</taxon>
        <taxon>Pseudomonadota</taxon>
        <taxon>Gammaproteobacteria</taxon>
        <taxon>Immundisolibacterales</taxon>
        <taxon>Immundisolibacteraceae</taxon>
        <taxon>Immundisolibacter</taxon>
    </lineage>
</organism>